<dbReference type="Gene3D" id="3.90.1200.10">
    <property type="match status" value="1"/>
</dbReference>
<dbReference type="RefSeq" id="WP_090018309.1">
    <property type="nucleotide sequence ID" value="NZ_FNCE01000001.1"/>
</dbReference>
<keyword evidence="2" id="KW-1185">Reference proteome</keyword>
<dbReference type="AlphaFoldDB" id="A0A1G7LJH5"/>
<keyword evidence="1" id="KW-0418">Kinase</keyword>
<name>A0A1G7LJH5_9PROT</name>
<dbReference type="GO" id="GO:0005737">
    <property type="term" value="C:cytoplasm"/>
    <property type="evidence" value="ECO:0007669"/>
    <property type="project" value="TreeGrafter"/>
</dbReference>
<dbReference type="SUPFAM" id="SSF56112">
    <property type="entry name" value="Protein kinase-like (PK-like)"/>
    <property type="match status" value="1"/>
</dbReference>
<dbReference type="EMBL" id="FNCE01000001">
    <property type="protein sequence ID" value="SDF49635.1"/>
    <property type="molecule type" value="Genomic_DNA"/>
</dbReference>
<gene>
    <name evidence="1" type="ORF">SAMN05216241_101274</name>
</gene>
<evidence type="ECO:0000313" key="1">
    <source>
        <dbReference type="EMBL" id="SDF49635.1"/>
    </source>
</evidence>
<dbReference type="Pfam" id="PF01633">
    <property type="entry name" value="Choline_kinase"/>
    <property type="match status" value="1"/>
</dbReference>
<reference evidence="1 2" key="1">
    <citation type="submission" date="2016-10" db="EMBL/GenBank/DDBJ databases">
        <authorList>
            <person name="de Groot N.N."/>
        </authorList>
    </citation>
    <scope>NUCLEOTIDE SEQUENCE [LARGE SCALE GENOMIC DNA]</scope>
    <source>
        <strain evidence="1 2">DSM 25584</strain>
    </source>
</reference>
<organism evidence="1 2">
    <name type="scientific">Limimonas halophila</name>
    <dbReference type="NCBI Taxonomy" id="1082479"/>
    <lineage>
        <taxon>Bacteria</taxon>
        <taxon>Pseudomonadati</taxon>
        <taxon>Pseudomonadota</taxon>
        <taxon>Alphaproteobacteria</taxon>
        <taxon>Rhodospirillales</taxon>
        <taxon>Rhodovibrionaceae</taxon>
        <taxon>Limimonas</taxon>
    </lineage>
</organism>
<dbReference type="GO" id="GO:0006646">
    <property type="term" value="P:phosphatidylethanolamine biosynthetic process"/>
    <property type="evidence" value="ECO:0007669"/>
    <property type="project" value="TreeGrafter"/>
</dbReference>
<sequence length="295" mass="33507">MSEGAHAAAQRVRDLPIWSGNVEPEALSGGITNLNYRVRDASGAYFVRVGDDIPIHLIQRRQEHAATRAAHAAGLAPEVVHTGDGILVLRFVEGRTLDEADVRDPRTLRRLVPALRRCHHEIPKHLRGPALMFWVFHAIRHYAGELQDRASPYTDRLPELLDKARELENAIGRIEVVFGHNDLLPANFIDDGERIWLIDYDYAGFNSPLFDLGGLASNAEMPAELEDDLLTQYYGEQPDTQLKRRFNAMKCASLLRESMWSMTSELISELDFDFAAYTQENLDRLERAWDVYART</sequence>
<dbReference type="OrthoDB" id="179763at2"/>
<proteinExistence type="predicted"/>
<dbReference type="Gene3D" id="3.30.200.20">
    <property type="entry name" value="Phosphorylase Kinase, domain 1"/>
    <property type="match status" value="1"/>
</dbReference>
<dbReference type="Proteomes" id="UP000199415">
    <property type="component" value="Unassembled WGS sequence"/>
</dbReference>
<keyword evidence="1" id="KW-0808">Transferase</keyword>
<dbReference type="PANTHER" id="PTHR22603:SF66">
    <property type="entry name" value="ETHANOLAMINE KINASE"/>
    <property type="match status" value="1"/>
</dbReference>
<dbReference type="GO" id="GO:0004305">
    <property type="term" value="F:ethanolamine kinase activity"/>
    <property type="evidence" value="ECO:0007669"/>
    <property type="project" value="TreeGrafter"/>
</dbReference>
<dbReference type="InterPro" id="IPR011009">
    <property type="entry name" value="Kinase-like_dom_sf"/>
</dbReference>
<dbReference type="CDD" id="cd05151">
    <property type="entry name" value="ChoK-like"/>
    <property type="match status" value="1"/>
</dbReference>
<accession>A0A1G7LJH5</accession>
<evidence type="ECO:0000313" key="2">
    <source>
        <dbReference type="Proteomes" id="UP000199415"/>
    </source>
</evidence>
<protein>
    <submittedName>
        <fullName evidence="1">Thiamine kinase</fullName>
    </submittedName>
</protein>
<dbReference type="STRING" id="1082479.SAMN05216241_101274"/>
<dbReference type="PANTHER" id="PTHR22603">
    <property type="entry name" value="CHOLINE/ETHANOALAMINE KINASE"/>
    <property type="match status" value="1"/>
</dbReference>